<dbReference type="InParanoid" id="A0A059DA24"/>
<proteinExistence type="predicted"/>
<dbReference type="EMBL" id="KK198754">
    <property type="protein sequence ID" value="KCW87055.1"/>
    <property type="molecule type" value="Genomic_DNA"/>
</dbReference>
<accession>A0A059DA24</accession>
<gene>
    <name evidence="1" type="ORF">EUGRSUZ_B03597</name>
</gene>
<reference evidence="1" key="1">
    <citation type="submission" date="2013-07" db="EMBL/GenBank/DDBJ databases">
        <title>The genome of Eucalyptus grandis.</title>
        <authorList>
            <person name="Schmutz J."/>
            <person name="Hayes R."/>
            <person name="Myburg A."/>
            <person name="Tuskan G."/>
            <person name="Grattapaglia D."/>
            <person name="Rokhsar D.S."/>
        </authorList>
    </citation>
    <scope>NUCLEOTIDE SEQUENCE</scope>
    <source>
        <tissue evidence="1">Leaf extractions</tissue>
    </source>
</reference>
<sequence length="73" mass="8234">MKHVKSPFIHYNMFSTFSDTFSGKRRSIIAASKGMRHVKSLSYIINMHLQGLHQCHPSTGISSLKILLSPVPH</sequence>
<dbReference type="Gramene" id="KCW87055">
    <property type="protein sequence ID" value="KCW87055"/>
    <property type="gene ID" value="EUGRSUZ_B03597"/>
</dbReference>
<dbReference type="AlphaFoldDB" id="A0A059DA24"/>
<protein>
    <submittedName>
        <fullName evidence="1">Uncharacterized protein</fullName>
    </submittedName>
</protein>
<organism evidence="1">
    <name type="scientific">Eucalyptus grandis</name>
    <name type="common">Flooded gum</name>
    <dbReference type="NCBI Taxonomy" id="71139"/>
    <lineage>
        <taxon>Eukaryota</taxon>
        <taxon>Viridiplantae</taxon>
        <taxon>Streptophyta</taxon>
        <taxon>Embryophyta</taxon>
        <taxon>Tracheophyta</taxon>
        <taxon>Spermatophyta</taxon>
        <taxon>Magnoliopsida</taxon>
        <taxon>eudicotyledons</taxon>
        <taxon>Gunneridae</taxon>
        <taxon>Pentapetalae</taxon>
        <taxon>rosids</taxon>
        <taxon>malvids</taxon>
        <taxon>Myrtales</taxon>
        <taxon>Myrtaceae</taxon>
        <taxon>Myrtoideae</taxon>
        <taxon>Eucalypteae</taxon>
        <taxon>Eucalyptus</taxon>
    </lineage>
</organism>
<evidence type="ECO:0000313" key="1">
    <source>
        <dbReference type="EMBL" id="KCW87055.1"/>
    </source>
</evidence>
<name>A0A059DA24_EUCGR</name>